<accession>A0A645AU28</accession>
<comment type="caution">
    <text evidence="1">The sequence shown here is derived from an EMBL/GenBank/DDBJ whole genome shotgun (WGS) entry which is preliminary data.</text>
</comment>
<name>A0A645AU28_9ZZZZ</name>
<dbReference type="AlphaFoldDB" id="A0A645AU28"/>
<reference evidence="1" key="1">
    <citation type="submission" date="2019-08" db="EMBL/GenBank/DDBJ databases">
        <authorList>
            <person name="Kucharzyk K."/>
            <person name="Murdoch R.W."/>
            <person name="Higgins S."/>
            <person name="Loffler F."/>
        </authorList>
    </citation>
    <scope>NUCLEOTIDE SEQUENCE</scope>
</reference>
<gene>
    <name evidence="1" type="ORF">SDC9_103398</name>
</gene>
<organism evidence="1">
    <name type="scientific">bioreactor metagenome</name>
    <dbReference type="NCBI Taxonomy" id="1076179"/>
    <lineage>
        <taxon>unclassified sequences</taxon>
        <taxon>metagenomes</taxon>
        <taxon>ecological metagenomes</taxon>
    </lineage>
</organism>
<proteinExistence type="predicted"/>
<dbReference type="EMBL" id="VSSQ01015831">
    <property type="protein sequence ID" value="MPM56589.1"/>
    <property type="molecule type" value="Genomic_DNA"/>
</dbReference>
<evidence type="ECO:0000313" key="1">
    <source>
        <dbReference type="EMBL" id="MPM56589.1"/>
    </source>
</evidence>
<sequence>MSDFSMDIIGEIQRTGTRWQFDDIAFRSEDINLVLEDILLDAFDELTSVLGIILQVDQITEPIDLMGHLIGIDFFGDTLFVCPVSRNPVLRDLVHFDCPDLDFDWRSLCPDNCRMQRLIHIRLRHGDIVFEPTRHRFPFCMNSTQNGITVFDGMDDDADSQKIIDFRELFLLVLHFPINGVDMLRPAVDVGLNL</sequence>
<protein>
    <submittedName>
        <fullName evidence="1">Uncharacterized protein</fullName>
    </submittedName>
</protein>